<evidence type="ECO:0000313" key="5">
    <source>
        <dbReference type="EMBL" id="OIW12188.1"/>
    </source>
</evidence>
<evidence type="ECO:0000256" key="3">
    <source>
        <dbReference type="SAM" id="MobiDB-lite"/>
    </source>
</evidence>
<keyword evidence="2 4" id="KW-0472">Membrane</keyword>
<dbReference type="Gramene" id="OIW12188">
    <property type="protein sequence ID" value="OIW12188"/>
    <property type="gene ID" value="TanjilG_28596"/>
</dbReference>
<dbReference type="AlphaFoldDB" id="A0A4P1RJW9"/>
<dbReference type="GO" id="GO:0098542">
    <property type="term" value="P:defense response to other organism"/>
    <property type="evidence" value="ECO:0007669"/>
    <property type="project" value="InterPro"/>
</dbReference>
<dbReference type="PANTHER" id="PTHR31234">
    <property type="entry name" value="LATE EMBRYOGENESIS ABUNDANT (LEA) HYDROXYPROLINE-RICH GLYCOPROTEIN FAMILY"/>
    <property type="match status" value="1"/>
</dbReference>
<dbReference type="KEGG" id="lang:109347549"/>
<reference evidence="5 6" key="1">
    <citation type="journal article" date="2017" name="Plant Biotechnol. J.">
        <title>A comprehensive draft genome sequence for lupin (Lupinus angustifolius), an emerging health food: insights into plant-microbe interactions and legume evolution.</title>
        <authorList>
            <person name="Hane J.K."/>
            <person name="Ming Y."/>
            <person name="Kamphuis L.G."/>
            <person name="Nelson M.N."/>
            <person name="Garg G."/>
            <person name="Atkins C.A."/>
            <person name="Bayer P.E."/>
            <person name="Bravo A."/>
            <person name="Bringans S."/>
            <person name="Cannon S."/>
            <person name="Edwards D."/>
            <person name="Foley R."/>
            <person name="Gao L.L."/>
            <person name="Harrison M.J."/>
            <person name="Huang W."/>
            <person name="Hurgobin B."/>
            <person name="Li S."/>
            <person name="Liu C.W."/>
            <person name="McGrath A."/>
            <person name="Morahan G."/>
            <person name="Murray J."/>
            <person name="Weller J."/>
            <person name="Jian J."/>
            <person name="Singh K.B."/>
        </authorList>
    </citation>
    <scope>NUCLEOTIDE SEQUENCE [LARGE SCALE GENOMIC DNA]</scope>
    <source>
        <strain evidence="6">cv. Tanjil</strain>
        <tissue evidence="5">Whole plant</tissue>
    </source>
</reference>
<keyword evidence="4" id="KW-1133">Transmembrane helix</keyword>
<evidence type="ECO:0000256" key="4">
    <source>
        <dbReference type="SAM" id="Phobius"/>
    </source>
</evidence>
<dbReference type="GO" id="GO:0005886">
    <property type="term" value="C:plasma membrane"/>
    <property type="evidence" value="ECO:0007669"/>
    <property type="project" value="TreeGrafter"/>
</dbReference>
<comment type="subcellular location">
    <subcellularLocation>
        <location evidence="1">Membrane</location>
    </subcellularLocation>
</comment>
<feature type="compositionally biased region" description="Polar residues" evidence="3">
    <location>
        <begin position="232"/>
        <end position="241"/>
    </location>
</feature>
<evidence type="ECO:0008006" key="7">
    <source>
        <dbReference type="Google" id="ProtNLM"/>
    </source>
</evidence>
<accession>A0A4P1RJW9</accession>
<keyword evidence="4" id="KW-0812">Transmembrane</keyword>
<dbReference type="PANTHER" id="PTHR31234:SF39">
    <property type="entry name" value="HARPIN-INDUCED PROTEIN 1 CONTAINING PROTEIN, EXPRESSED"/>
    <property type="match status" value="1"/>
</dbReference>
<feature type="compositionally biased region" description="Basic and acidic residues" evidence="3">
    <location>
        <begin position="242"/>
        <end position="254"/>
    </location>
</feature>
<dbReference type="InterPro" id="IPR044839">
    <property type="entry name" value="NDR1-like"/>
</dbReference>
<protein>
    <recommendedName>
        <fullName evidence="7">Late embryogenesis abundant protein LEA-2 subgroup domain-containing protein</fullName>
    </recommendedName>
</protein>
<dbReference type="Proteomes" id="UP000188354">
    <property type="component" value="Chromosome LG05"/>
</dbReference>
<evidence type="ECO:0000256" key="1">
    <source>
        <dbReference type="ARBA" id="ARBA00004370"/>
    </source>
</evidence>
<dbReference type="EMBL" id="CM007365">
    <property type="protein sequence ID" value="OIW12188.1"/>
    <property type="molecule type" value="Genomic_DNA"/>
</dbReference>
<feature type="compositionally biased region" description="Low complexity" evidence="3">
    <location>
        <begin position="44"/>
        <end position="53"/>
    </location>
</feature>
<gene>
    <name evidence="5" type="ORF">TanjilG_28596</name>
</gene>
<evidence type="ECO:0000256" key="2">
    <source>
        <dbReference type="ARBA" id="ARBA00023136"/>
    </source>
</evidence>
<proteinExistence type="predicted"/>
<keyword evidence="6" id="KW-1185">Reference proteome</keyword>
<dbReference type="OrthoDB" id="695142at2759"/>
<feature type="region of interest" description="Disordered" evidence="3">
    <location>
        <begin position="1"/>
        <end position="53"/>
    </location>
</feature>
<feature type="transmembrane region" description="Helical" evidence="4">
    <location>
        <begin position="131"/>
        <end position="153"/>
    </location>
</feature>
<organism evidence="5 6">
    <name type="scientific">Lupinus angustifolius</name>
    <name type="common">Narrow-leaved blue lupine</name>
    <dbReference type="NCBI Taxonomy" id="3871"/>
    <lineage>
        <taxon>Eukaryota</taxon>
        <taxon>Viridiplantae</taxon>
        <taxon>Streptophyta</taxon>
        <taxon>Embryophyta</taxon>
        <taxon>Tracheophyta</taxon>
        <taxon>Spermatophyta</taxon>
        <taxon>Magnoliopsida</taxon>
        <taxon>eudicotyledons</taxon>
        <taxon>Gunneridae</taxon>
        <taxon>Pentapetalae</taxon>
        <taxon>rosids</taxon>
        <taxon>fabids</taxon>
        <taxon>Fabales</taxon>
        <taxon>Fabaceae</taxon>
        <taxon>Papilionoideae</taxon>
        <taxon>50 kb inversion clade</taxon>
        <taxon>genistoids sensu lato</taxon>
        <taxon>core genistoids</taxon>
        <taxon>Genisteae</taxon>
        <taxon>Lupinus</taxon>
    </lineage>
</organism>
<evidence type="ECO:0000313" key="6">
    <source>
        <dbReference type="Proteomes" id="UP000188354"/>
    </source>
</evidence>
<name>A0A4P1RJW9_LUPAN</name>
<feature type="region of interest" description="Disordered" evidence="3">
    <location>
        <begin position="231"/>
        <end position="254"/>
    </location>
</feature>
<sequence>MASSNHEGGGSHREPPPTSPPSSSAINYSDKNTDSTSPPPQPPSATSYPTHAPTGAGYPPPYGSYYPPAGYPAGYPAGQNPHAYPQGYAAYTNGYPTGYQNHPPAAAYYAPPPTYTTAGTVNAGSRFLRSFILCGCIILTFIFLGSILMALMLRPEVPVYKLVAMSVTNFTTNPSLFGEWDTKMTIQNPNEKLKAYFSNFKVDIIYKDGVLSVNYAPGFALNTKEARDMDITGSSTKANESTLDKTTKDEMEKERANGSITITLRVASLNAFESGSFSTRTSQIVAICDGLKLVFPNNSTTGTLDNGGKPMLCNLYI</sequence>
<dbReference type="STRING" id="3871.A0A4P1RJW9"/>